<evidence type="ECO:0000259" key="6">
    <source>
        <dbReference type="PROSITE" id="PS51005"/>
    </source>
</evidence>
<dbReference type="OrthoDB" id="1841925at2759"/>
<dbReference type="GO" id="GO:0099402">
    <property type="term" value="P:plant organ development"/>
    <property type="evidence" value="ECO:0007669"/>
    <property type="project" value="UniProtKB-ARBA"/>
</dbReference>
<dbReference type="Pfam" id="PF02365">
    <property type="entry name" value="NAM"/>
    <property type="match status" value="1"/>
</dbReference>
<evidence type="ECO:0000256" key="1">
    <source>
        <dbReference type="ARBA" id="ARBA00004123"/>
    </source>
</evidence>
<dbReference type="GO" id="GO:0006355">
    <property type="term" value="P:regulation of DNA-templated transcription"/>
    <property type="evidence" value="ECO:0007669"/>
    <property type="project" value="InterPro"/>
</dbReference>
<dbReference type="PROSITE" id="PS51005">
    <property type="entry name" value="NAC"/>
    <property type="match status" value="1"/>
</dbReference>
<evidence type="ECO:0000256" key="5">
    <source>
        <dbReference type="ARBA" id="ARBA00023242"/>
    </source>
</evidence>
<dbReference type="Gene3D" id="2.170.150.80">
    <property type="entry name" value="NAC domain"/>
    <property type="match status" value="1"/>
</dbReference>
<organism evidence="8">
    <name type="scientific">Brachypodium distachyon</name>
    <name type="common">Purple false brome</name>
    <name type="synonym">Trachynia distachya</name>
    <dbReference type="NCBI Taxonomy" id="15368"/>
    <lineage>
        <taxon>Eukaryota</taxon>
        <taxon>Viridiplantae</taxon>
        <taxon>Streptophyta</taxon>
        <taxon>Embryophyta</taxon>
        <taxon>Tracheophyta</taxon>
        <taxon>Spermatophyta</taxon>
        <taxon>Magnoliopsida</taxon>
        <taxon>Liliopsida</taxon>
        <taxon>Poales</taxon>
        <taxon>Poaceae</taxon>
        <taxon>BOP clade</taxon>
        <taxon>Pooideae</taxon>
        <taxon>Stipodae</taxon>
        <taxon>Brachypodieae</taxon>
        <taxon>Brachypodium</taxon>
    </lineage>
</organism>
<dbReference type="RefSeq" id="XP_010236120.1">
    <property type="nucleotide sequence ID" value="XM_010237818.3"/>
</dbReference>
<reference evidence="7 8" key="1">
    <citation type="journal article" date="2010" name="Nature">
        <title>Genome sequencing and analysis of the model grass Brachypodium distachyon.</title>
        <authorList>
            <consortium name="International Brachypodium Initiative"/>
        </authorList>
    </citation>
    <scope>NUCLEOTIDE SEQUENCE [LARGE SCALE GENOMIC DNA]</scope>
    <source>
        <strain evidence="7 8">Bd21</strain>
    </source>
</reference>
<keyword evidence="2" id="KW-0805">Transcription regulation</keyword>
<dbReference type="InterPro" id="IPR003441">
    <property type="entry name" value="NAC-dom"/>
</dbReference>
<dbReference type="OMA" id="QHISDNT"/>
<dbReference type="PANTHER" id="PTHR31744">
    <property type="entry name" value="PROTEIN CUP-SHAPED COTYLEDON 2-RELATED"/>
    <property type="match status" value="1"/>
</dbReference>
<dbReference type="STRING" id="15368.I1IFB1"/>
<dbReference type="EnsemblPlants" id="KQK01943">
    <property type="protein sequence ID" value="KQK01943"/>
    <property type="gene ID" value="BRADI_3g59380v3"/>
</dbReference>
<evidence type="ECO:0000256" key="2">
    <source>
        <dbReference type="ARBA" id="ARBA00023015"/>
    </source>
</evidence>
<evidence type="ECO:0000313" key="9">
    <source>
        <dbReference type="Proteomes" id="UP000008810"/>
    </source>
</evidence>
<dbReference type="FunFam" id="2.170.150.80:FF:000007">
    <property type="entry name" value="NAC domain-containing protein 35"/>
    <property type="match status" value="1"/>
</dbReference>
<keyword evidence="5" id="KW-0539">Nucleus</keyword>
<dbReference type="SUPFAM" id="SSF101941">
    <property type="entry name" value="NAC domain"/>
    <property type="match status" value="1"/>
</dbReference>
<dbReference type="GO" id="GO:0005634">
    <property type="term" value="C:nucleus"/>
    <property type="evidence" value="ECO:0007669"/>
    <property type="project" value="UniProtKB-SubCell"/>
</dbReference>
<dbReference type="KEGG" id="bdi:100835229"/>
<gene>
    <name evidence="8" type="primary">LOC100835229</name>
    <name evidence="7" type="ORF">BRADI_3g59380v3</name>
</gene>
<keyword evidence="9" id="KW-1185">Reference proteome</keyword>
<keyword evidence="4" id="KW-0804">Transcription</keyword>
<dbReference type="HOGENOM" id="CLU_035664_8_4_1"/>
<name>I1IFB1_BRADI</name>
<evidence type="ECO:0000256" key="3">
    <source>
        <dbReference type="ARBA" id="ARBA00023125"/>
    </source>
</evidence>
<dbReference type="GeneID" id="100835229"/>
<dbReference type="PANTHER" id="PTHR31744:SF77">
    <property type="entry name" value="PROTEIN FEZ"/>
    <property type="match status" value="1"/>
</dbReference>
<dbReference type="InterPro" id="IPR036093">
    <property type="entry name" value="NAC_dom_sf"/>
</dbReference>
<accession>I1IFB1</accession>
<reference evidence="8" key="3">
    <citation type="submission" date="2018-08" db="UniProtKB">
        <authorList>
            <consortium name="EnsemblPlants"/>
        </authorList>
    </citation>
    <scope>IDENTIFICATION</scope>
    <source>
        <strain evidence="8">cv. Bd21</strain>
    </source>
</reference>
<evidence type="ECO:0000313" key="7">
    <source>
        <dbReference type="EMBL" id="KQK01943.1"/>
    </source>
</evidence>
<protein>
    <recommendedName>
        <fullName evidence="6">NAC domain-containing protein</fullName>
    </recommendedName>
</protein>
<keyword evidence="3" id="KW-0238">DNA-binding</keyword>
<evidence type="ECO:0000256" key="4">
    <source>
        <dbReference type="ARBA" id="ARBA00023163"/>
    </source>
</evidence>
<feature type="domain" description="NAC" evidence="6">
    <location>
        <begin position="16"/>
        <end position="175"/>
    </location>
</feature>
<dbReference type="GO" id="GO:0003677">
    <property type="term" value="F:DNA binding"/>
    <property type="evidence" value="ECO:0007669"/>
    <property type="project" value="UniProtKB-KW"/>
</dbReference>
<evidence type="ECO:0000313" key="8">
    <source>
        <dbReference type="EnsemblPlants" id="KQK01943"/>
    </source>
</evidence>
<dbReference type="Gramene" id="KQK01943">
    <property type="protein sequence ID" value="KQK01943"/>
    <property type="gene ID" value="BRADI_3g59380v3"/>
</dbReference>
<dbReference type="AlphaFoldDB" id="I1IFB1"/>
<comment type="subcellular location">
    <subcellularLocation>
        <location evidence="1">Nucleus</location>
    </subcellularLocation>
</comment>
<dbReference type="Proteomes" id="UP000008810">
    <property type="component" value="Chromosome 3"/>
</dbReference>
<reference evidence="7" key="2">
    <citation type="submission" date="2017-06" db="EMBL/GenBank/DDBJ databases">
        <title>WGS assembly of Brachypodium distachyon.</title>
        <authorList>
            <consortium name="The International Brachypodium Initiative"/>
            <person name="Lucas S."/>
            <person name="Harmon-Smith M."/>
            <person name="Lail K."/>
            <person name="Tice H."/>
            <person name="Grimwood J."/>
            <person name="Bruce D."/>
            <person name="Barry K."/>
            <person name="Shu S."/>
            <person name="Lindquist E."/>
            <person name="Wang M."/>
            <person name="Pitluck S."/>
            <person name="Vogel J.P."/>
            <person name="Garvin D.F."/>
            <person name="Mockler T.C."/>
            <person name="Schmutz J."/>
            <person name="Rokhsar D."/>
            <person name="Bevan M.W."/>
        </authorList>
    </citation>
    <scope>NUCLEOTIDE SEQUENCE</scope>
    <source>
        <strain evidence="7">Bd21</strain>
    </source>
</reference>
<sequence>MDEIRSDDIEKQDEVMLPGFRFHPTDEELVRFYLKRKIQQKSLPIELIRQLDIYKFDPWDLPKLASAGEKEWYFYCPRDRKYRNSTRPNRVTGAGFWKATGTDRPIYSSDGSKCIGLKKSLVFYKGRAAKGIKTDWMMHEFRLPSLTDPSLLQKKPLEKTIPPNDSWAICRIFKKTNATAQRAISHSWVSPPLPSTNGTYNPPHFHTTHRSRHSTENTLSTMTNIMSSNIQFTGSGYFPSTVSSCQNTLNILDSISRSTTSVVLPPPDSEHQNISILSAIPLDLPAGMDIASMVLNTSPITLPSMDRSTPTSIEFAQPQQCSNSMINRCAVDLPDIGNNVNGATRSINFPFSMQGSISDDWRATVPWDSLPCTTEVSTNYHSTKCYT</sequence>
<dbReference type="eggNOG" id="ENOG502QRAX">
    <property type="taxonomic scope" value="Eukaryota"/>
</dbReference>
<dbReference type="EMBL" id="CM000882">
    <property type="protein sequence ID" value="KQK01943.1"/>
    <property type="molecule type" value="Genomic_DNA"/>
</dbReference>
<proteinExistence type="predicted"/>